<protein>
    <recommendedName>
        <fullName evidence="4">DUF3108 domain-containing protein</fullName>
    </recommendedName>
</protein>
<sequence length="246" mass="27053">MRYPLIFLPALMLSLAAVAAPPAPAKPAYPTSAPPAAELSYAIRARQGGLSISGESEMHWLPAGKRYTLTIETRAMLVGKILDEKSEGAIDAWGLAPASYTEKRFRKGETSVTFNREAKLISFSASERSYPIRGGEQDRASVIWQLSAAARAAPAKFRSGSAWNFFVVGQRDADPWTFKVGAQEKVPGPDGDVMAWHVTRNPPPGSEEQQLDIWLAPSLHWYPVKLRFTEGGGDFIEQTLRQVRPK</sequence>
<dbReference type="Pfam" id="PF11306">
    <property type="entry name" value="DUF3108"/>
    <property type="match status" value="1"/>
</dbReference>
<dbReference type="InterPro" id="IPR021457">
    <property type="entry name" value="DUF3108"/>
</dbReference>
<gene>
    <name evidence="2" type="ORF">SAMN06295970_113102</name>
</gene>
<evidence type="ECO:0000313" key="2">
    <source>
        <dbReference type="EMBL" id="SMP68097.1"/>
    </source>
</evidence>
<dbReference type="RefSeq" id="WP_283443452.1">
    <property type="nucleotide sequence ID" value="NZ_FXUL01000013.1"/>
</dbReference>
<name>A0ABY1QGX8_9BURK</name>
<keyword evidence="1" id="KW-0732">Signal</keyword>
<feature type="chain" id="PRO_5046406446" description="DUF3108 domain-containing protein" evidence="1">
    <location>
        <begin position="20"/>
        <end position="246"/>
    </location>
</feature>
<feature type="signal peptide" evidence="1">
    <location>
        <begin position="1"/>
        <end position="19"/>
    </location>
</feature>
<dbReference type="EMBL" id="FXUL01000013">
    <property type="protein sequence ID" value="SMP68097.1"/>
    <property type="molecule type" value="Genomic_DNA"/>
</dbReference>
<evidence type="ECO:0000313" key="3">
    <source>
        <dbReference type="Proteomes" id="UP001158049"/>
    </source>
</evidence>
<proteinExistence type="predicted"/>
<reference evidence="2 3" key="1">
    <citation type="submission" date="2017-05" db="EMBL/GenBank/DDBJ databases">
        <authorList>
            <person name="Varghese N."/>
            <person name="Submissions S."/>
        </authorList>
    </citation>
    <scope>NUCLEOTIDE SEQUENCE [LARGE SCALE GENOMIC DNA]</scope>
    <source>
        <strain evidence="2 3">DSM 26001</strain>
    </source>
</reference>
<organism evidence="2 3">
    <name type="scientific">Noviherbaspirillum suwonense</name>
    <dbReference type="NCBI Taxonomy" id="1224511"/>
    <lineage>
        <taxon>Bacteria</taxon>
        <taxon>Pseudomonadati</taxon>
        <taxon>Pseudomonadota</taxon>
        <taxon>Betaproteobacteria</taxon>
        <taxon>Burkholderiales</taxon>
        <taxon>Oxalobacteraceae</taxon>
        <taxon>Noviherbaspirillum</taxon>
    </lineage>
</organism>
<keyword evidence="3" id="KW-1185">Reference proteome</keyword>
<evidence type="ECO:0008006" key="4">
    <source>
        <dbReference type="Google" id="ProtNLM"/>
    </source>
</evidence>
<evidence type="ECO:0000256" key="1">
    <source>
        <dbReference type="SAM" id="SignalP"/>
    </source>
</evidence>
<comment type="caution">
    <text evidence="2">The sequence shown here is derived from an EMBL/GenBank/DDBJ whole genome shotgun (WGS) entry which is preliminary data.</text>
</comment>
<dbReference type="Proteomes" id="UP001158049">
    <property type="component" value="Unassembled WGS sequence"/>
</dbReference>
<accession>A0ABY1QGX8</accession>